<organism evidence="3 4">
    <name type="scientific">Terrabacter terrae</name>
    <dbReference type="NCBI Taxonomy" id="318434"/>
    <lineage>
        <taxon>Bacteria</taxon>
        <taxon>Bacillati</taxon>
        <taxon>Actinomycetota</taxon>
        <taxon>Actinomycetes</taxon>
        <taxon>Micrococcales</taxon>
        <taxon>Intrasporangiaceae</taxon>
        <taxon>Terrabacter</taxon>
    </lineage>
</organism>
<dbReference type="RefSeq" id="WP_343987877.1">
    <property type="nucleotide sequence ID" value="NZ_BAAANB010000001.1"/>
</dbReference>
<dbReference type="InterPro" id="IPR007630">
    <property type="entry name" value="RNA_pol_sigma70_r4"/>
</dbReference>
<evidence type="ECO:0000259" key="2">
    <source>
        <dbReference type="Pfam" id="PF04545"/>
    </source>
</evidence>
<evidence type="ECO:0000313" key="3">
    <source>
        <dbReference type="EMBL" id="GAA2021685.1"/>
    </source>
</evidence>
<evidence type="ECO:0000313" key="4">
    <source>
        <dbReference type="Proteomes" id="UP001501285"/>
    </source>
</evidence>
<accession>A0ABP5FBY2</accession>
<comment type="caution">
    <text evidence="3">The sequence shown here is derived from an EMBL/GenBank/DDBJ whole genome shotgun (WGS) entry which is preliminary data.</text>
</comment>
<dbReference type="CDD" id="cd06171">
    <property type="entry name" value="Sigma70_r4"/>
    <property type="match status" value="1"/>
</dbReference>
<dbReference type="InterPro" id="IPR036388">
    <property type="entry name" value="WH-like_DNA-bd_sf"/>
</dbReference>
<reference evidence="4" key="1">
    <citation type="journal article" date="2019" name="Int. J. Syst. Evol. Microbiol.">
        <title>The Global Catalogue of Microorganisms (GCM) 10K type strain sequencing project: providing services to taxonomists for standard genome sequencing and annotation.</title>
        <authorList>
            <consortium name="The Broad Institute Genomics Platform"/>
            <consortium name="The Broad Institute Genome Sequencing Center for Infectious Disease"/>
            <person name="Wu L."/>
            <person name="Ma J."/>
        </authorList>
    </citation>
    <scope>NUCLEOTIDE SEQUENCE [LARGE SCALE GENOMIC DNA]</scope>
    <source>
        <strain evidence="4">JCM 14283</strain>
    </source>
</reference>
<proteinExistence type="predicted"/>
<dbReference type="SUPFAM" id="SSF88659">
    <property type="entry name" value="Sigma3 and sigma4 domains of RNA polymerase sigma factors"/>
    <property type="match status" value="1"/>
</dbReference>
<dbReference type="Gene3D" id="1.10.10.10">
    <property type="entry name" value="Winged helix-like DNA-binding domain superfamily/Winged helix DNA-binding domain"/>
    <property type="match status" value="1"/>
</dbReference>
<feature type="region of interest" description="Disordered" evidence="1">
    <location>
        <begin position="397"/>
        <end position="416"/>
    </location>
</feature>
<protein>
    <recommendedName>
        <fullName evidence="2">RNA polymerase sigma-70 region 4 domain-containing protein</fullName>
    </recommendedName>
</protein>
<gene>
    <name evidence="3" type="ORF">GCM10009740_08010</name>
</gene>
<name>A0ABP5FBY2_9MICO</name>
<keyword evidence="4" id="KW-1185">Reference proteome</keyword>
<dbReference type="Proteomes" id="UP001501285">
    <property type="component" value="Unassembled WGS sequence"/>
</dbReference>
<evidence type="ECO:0000256" key="1">
    <source>
        <dbReference type="SAM" id="MobiDB-lite"/>
    </source>
</evidence>
<feature type="domain" description="RNA polymerase sigma-70 region 4" evidence="2">
    <location>
        <begin position="89"/>
        <end position="135"/>
    </location>
</feature>
<dbReference type="Pfam" id="PF04545">
    <property type="entry name" value="Sigma70_r4"/>
    <property type="match status" value="1"/>
</dbReference>
<sequence length="567" mass="60332">MRGMDADFAGYVRARQLQLLRGAWLVTGDHARAEAVVLRALTDLARRWRHLPQASPDAFVRARVHRDSMLVAEDVARAGRAPSPDIPLLVGLSARERAVLVLRCVEGRSVDETAEALELTIPRVSEAERAARRRLVRGTPAQSDTEARALLEEASAGVREVELADRAWQQVLLARSTVRHRVVSAAVAAALGAVGIWAAGRGPATTEVPGVSAFTGVPGLTGIGAPATAGLTPVPQAAEAVWHTTTDGLKYVVAPTAGTEASQPWLDTGIARLIDPSRPHQLASNHQPSGLDALGDAVYLEGRGPGRWVPVVVWGDGQLFTLDTVSLTGLRTDPPQPPLDVWAFSADKTSVAFPQPGGVVVVDVGTRSAHEVAIPSPDLEWAGWLGGYLRAGSAEGTWSPGLSPRWPAPDPPRRPGAREFRIEKGQAVLDEHSPDASARAIPVGWPRLHPVGETVSDAVQYASAFALEPGEARGLQAVSPRTVIVATTRLGYERMLVFGEDQPRDASCCTVLGWTVRGELLYLSVAPSGTWIMGWDVETGIVHRVTHFLTSASVPPVIALGARFTVG</sequence>
<dbReference type="EMBL" id="BAAANB010000001">
    <property type="protein sequence ID" value="GAA2021685.1"/>
    <property type="molecule type" value="Genomic_DNA"/>
</dbReference>
<dbReference type="InterPro" id="IPR013324">
    <property type="entry name" value="RNA_pol_sigma_r3/r4-like"/>
</dbReference>